<dbReference type="EMBL" id="JAGGKP010000001">
    <property type="protein sequence ID" value="MBP1935909.1"/>
    <property type="molecule type" value="Genomic_DNA"/>
</dbReference>
<dbReference type="Proteomes" id="UP001519273">
    <property type="component" value="Unassembled WGS sequence"/>
</dbReference>
<accession>A0ABS4H061</accession>
<evidence type="ECO:0000313" key="2">
    <source>
        <dbReference type="Proteomes" id="UP001519273"/>
    </source>
</evidence>
<gene>
    <name evidence="1" type="ORF">J2Z20_000770</name>
</gene>
<evidence type="ECO:0000313" key="1">
    <source>
        <dbReference type="EMBL" id="MBP1935909.1"/>
    </source>
</evidence>
<reference evidence="1 2" key="1">
    <citation type="submission" date="2021-03" db="EMBL/GenBank/DDBJ databases">
        <title>Genomic Encyclopedia of Type Strains, Phase IV (KMG-IV): sequencing the most valuable type-strain genomes for metagenomic binning, comparative biology and taxonomic classification.</title>
        <authorList>
            <person name="Goeker M."/>
        </authorList>
    </citation>
    <scope>NUCLEOTIDE SEQUENCE [LARGE SCALE GENOMIC DNA]</scope>
    <source>
        <strain evidence="1 2">DSM 23491</strain>
    </source>
</reference>
<dbReference type="RefSeq" id="WP_209845578.1">
    <property type="nucleotide sequence ID" value="NZ_CBCRVE010000001.1"/>
</dbReference>
<proteinExistence type="predicted"/>
<comment type="caution">
    <text evidence="1">The sequence shown here is derived from an EMBL/GenBank/DDBJ whole genome shotgun (WGS) entry which is preliminary data.</text>
</comment>
<protein>
    <submittedName>
        <fullName evidence="1">Uncharacterized protein</fullName>
    </submittedName>
</protein>
<sequence length="246" mass="28536">MKRWLFAGICDKSDFILYVSKILASAGHKVLVVDATARQKYIYSIGSVDSYMSITQFSGFDVAISFQSNTHLEQYLSEEEAGIEQYDYVLYDIDIVSFCSEVCWQEAEGRIWLTTFERYCVEKSAAWFEQLLSEYSGLQSLSPALKFNQVYLNTVDWHFEETYIHSFVEHLPFEWDTDAEQVVIPWDEMNYAIKLENEYNRTLRMKQLSHSYLRGLSALICHLSNIQVTDIKRAIKVSKRAGRGSS</sequence>
<name>A0ABS4H061_9BACL</name>
<keyword evidence="2" id="KW-1185">Reference proteome</keyword>
<organism evidence="1 2">
    <name type="scientific">Paenibacillus sediminis</name>
    <dbReference type="NCBI Taxonomy" id="664909"/>
    <lineage>
        <taxon>Bacteria</taxon>
        <taxon>Bacillati</taxon>
        <taxon>Bacillota</taxon>
        <taxon>Bacilli</taxon>
        <taxon>Bacillales</taxon>
        <taxon>Paenibacillaceae</taxon>
        <taxon>Paenibacillus</taxon>
    </lineage>
</organism>